<dbReference type="EMBL" id="MLAU01029062">
    <property type="protein sequence ID" value="OIW21627.1"/>
    <property type="molecule type" value="Genomic_DNA"/>
</dbReference>
<dbReference type="GO" id="GO:0005739">
    <property type="term" value="C:mitochondrion"/>
    <property type="evidence" value="ECO:0007669"/>
    <property type="project" value="TreeGrafter"/>
</dbReference>
<dbReference type="Proteomes" id="UP000188354">
    <property type="component" value="Unassembled WGS sequence"/>
</dbReference>
<comment type="caution">
    <text evidence="1">The sequence shown here is derived from an EMBL/GenBank/DDBJ whole genome shotgun (WGS) entry which is preliminary data.</text>
</comment>
<gene>
    <name evidence="1" type="ORF">TanjilG_06785</name>
</gene>
<dbReference type="AlphaFoldDB" id="A0A394DP84"/>
<protein>
    <recommendedName>
        <fullName evidence="3">Late embryogenesis abundant protein Lea5</fullName>
    </recommendedName>
</protein>
<proteinExistence type="predicted"/>
<dbReference type="STRING" id="3871.A0A394DP84"/>
<evidence type="ECO:0008006" key="3">
    <source>
        <dbReference type="Google" id="ProtNLM"/>
    </source>
</evidence>
<organism evidence="1 2">
    <name type="scientific">Lupinus angustifolius</name>
    <name type="common">Narrow-leaved blue lupine</name>
    <dbReference type="NCBI Taxonomy" id="3871"/>
    <lineage>
        <taxon>Eukaryota</taxon>
        <taxon>Viridiplantae</taxon>
        <taxon>Streptophyta</taxon>
        <taxon>Embryophyta</taxon>
        <taxon>Tracheophyta</taxon>
        <taxon>Spermatophyta</taxon>
        <taxon>Magnoliopsida</taxon>
        <taxon>eudicotyledons</taxon>
        <taxon>Gunneridae</taxon>
        <taxon>Pentapetalae</taxon>
        <taxon>rosids</taxon>
        <taxon>fabids</taxon>
        <taxon>Fabales</taxon>
        <taxon>Fabaceae</taxon>
        <taxon>Papilionoideae</taxon>
        <taxon>50 kb inversion clade</taxon>
        <taxon>genistoids sensu lato</taxon>
        <taxon>core genistoids</taxon>
        <taxon>Genisteae</taxon>
        <taxon>Lupinus</taxon>
    </lineage>
</organism>
<dbReference type="Pfam" id="PF03242">
    <property type="entry name" value="LEA_3a"/>
    <property type="match status" value="1"/>
</dbReference>
<dbReference type="InterPro" id="IPR004926">
    <property type="entry name" value="LEA_3a"/>
</dbReference>
<keyword evidence="2" id="KW-1185">Reference proteome</keyword>
<evidence type="ECO:0000313" key="2">
    <source>
        <dbReference type="Proteomes" id="UP000188354"/>
    </source>
</evidence>
<accession>A0A394DP84</accession>
<evidence type="ECO:0000313" key="1">
    <source>
        <dbReference type="EMBL" id="OIW21627.1"/>
    </source>
</evidence>
<dbReference type="KEGG" id="lang:109340263"/>
<dbReference type="GO" id="GO:0006950">
    <property type="term" value="P:response to stress"/>
    <property type="evidence" value="ECO:0007669"/>
    <property type="project" value="TreeGrafter"/>
</dbReference>
<dbReference type="Gramene" id="OIW21627">
    <property type="protein sequence ID" value="OIW21627"/>
    <property type="gene ID" value="TanjilG_06785"/>
</dbReference>
<sequence>MVRSLSQANRVFSFASNALSFPMYRRGYATGCDSSIRGYDRIGSRSGIMGKIEETSGAKNGFDASASTWVPDPVTGYYRPINNTHEIDPVELRQMLLNHKTRSS</sequence>
<dbReference type="PANTHER" id="PTHR33509:SF34">
    <property type="entry name" value="LATE EMBRYOGENIS ABUNDANT PROTEIN 41"/>
    <property type="match status" value="1"/>
</dbReference>
<dbReference type="OrthoDB" id="1693956at2759"/>
<dbReference type="PANTHER" id="PTHR33509">
    <property type="entry name" value="LATE EMBRYOGENIS ABUNDANT PROTEIN 2-RELATED"/>
    <property type="match status" value="1"/>
</dbReference>
<reference evidence="1 2" key="1">
    <citation type="journal article" date="2017" name="Plant Biotechnol. J.">
        <title>A comprehensive draft genome sequence for lupin (Lupinus angustifolius), an emerging health food: insights into plant-microbe interactions and legume evolution.</title>
        <authorList>
            <person name="Hane J.K."/>
            <person name="Ming Y."/>
            <person name="Kamphuis L.G."/>
            <person name="Nelson M.N."/>
            <person name="Garg G."/>
            <person name="Atkins C.A."/>
            <person name="Bayer P.E."/>
            <person name="Bravo A."/>
            <person name="Bringans S."/>
            <person name="Cannon S."/>
            <person name="Edwards D."/>
            <person name="Foley R."/>
            <person name="Gao L.L."/>
            <person name="Harrison M.J."/>
            <person name="Huang W."/>
            <person name="Hurgobin B."/>
            <person name="Li S."/>
            <person name="Liu C.W."/>
            <person name="McGrath A."/>
            <person name="Morahan G."/>
            <person name="Murray J."/>
            <person name="Weller J."/>
            <person name="Jian J."/>
            <person name="Singh K.B."/>
        </authorList>
    </citation>
    <scope>NUCLEOTIDE SEQUENCE [LARGE SCALE GENOMIC DNA]</scope>
    <source>
        <strain evidence="2">cv. Tanjil</strain>
        <tissue evidence="1">Whole plant</tissue>
    </source>
</reference>
<name>A0A394DP84_LUPAN</name>